<dbReference type="SUPFAM" id="SSF56349">
    <property type="entry name" value="DNA breaking-rejoining enzymes"/>
    <property type="match status" value="1"/>
</dbReference>
<evidence type="ECO:0000256" key="3">
    <source>
        <dbReference type="ARBA" id="ARBA00023125"/>
    </source>
</evidence>
<dbReference type="Pfam" id="PF00589">
    <property type="entry name" value="Phage_integrase"/>
    <property type="match status" value="1"/>
</dbReference>
<dbReference type="PANTHER" id="PTHR30629:SF2">
    <property type="entry name" value="PROPHAGE INTEGRASE INTS-RELATED"/>
    <property type="match status" value="1"/>
</dbReference>
<dbReference type="GO" id="GO:0006310">
    <property type="term" value="P:DNA recombination"/>
    <property type="evidence" value="ECO:0007669"/>
    <property type="project" value="UniProtKB-KW"/>
</dbReference>
<dbReference type="Gene3D" id="1.10.443.10">
    <property type="entry name" value="Intergrase catalytic core"/>
    <property type="match status" value="1"/>
</dbReference>
<reference evidence="7" key="1">
    <citation type="submission" date="2018-02" db="EMBL/GenBank/DDBJ databases">
        <authorList>
            <person name="Holder M.E."/>
            <person name="Ajami N.J."/>
            <person name="Petrosino J.F."/>
        </authorList>
    </citation>
    <scope>NUCLEOTIDE SEQUENCE [LARGE SCALE GENOMIC DNA]</scope>
    <source>
        <strain evidence="7">CCUG 47132</strain>
    </source>
</reference>
<organism evidence="6 7">
    <name type="scientific">Mogibacterium diversum</name>
    <dbReference type="NCBI Taxonomy" id="114527"/>
    <lineage>
        <taxon>Bacteria</taxon>
        <taxon>Bacillati</taxon>
        <taxon>Bacillota</taxon>
        <taxon>Clostridia</taxon>
        <taxon>Peptostreptococcales</taxon>
        <taxon>Anaerovoracaceae</taxon>
        <taxon>Mogibacterium</taxon>
    </lineage>
</organism>
<dbReference type="GeneID" id="78391671"/>
<evidence type="ECO:0000256" key="1">
    <source>
        <dbReference type="ARBA" id="ARBA00008857"/>
    </source>
</evidence>
<dbReference type="RefSeq" id="WP_106057361.1">
    <property type="nucleotide sequence ID" value="NZ_CP027228.1"/>
</dbReference>
<dbReference type="EMBL" id="CP027228">
    <property type="protein sequence ID" value="AVM48288.1"/>
    <property type="molecule type" value="Genomic_DNA"/>
</dbReference>
<evidence type="ECO:0000313" key="6">
    <source>
        <dbReference type="EMBL" id="AVM48288.1"/>
    </source>
</evidence>
<keyword evidence="2" id="KW-0229">DNA integration</keyword>
<evidence type="ECO:0000259" key="5">
    <source>
        <dbReference type="PROSITE" id="PS51898"/>
    </source>
</evidence>
<evidence type="ECO:0000256" key="4">
    <source>
        <dbReference type="ARBA" id="ARBA00023172"/>
    </source>
</evidence>
<dbReference type="InterPro" id="IPR011010">
    <property type="entry name" value="DNA_brk_join_enz"/>
</dbReference>
<dbReference type="Proteomes" id="UP000237883">
    <property type="component" value="Chromosome"/>
</dbReference>
<dbReference type="InterPro" id="IPR010998">
    <property type="entry name" value="Integrase_recombinase_N"/>
</dbReference>
<dbReference type="CDD" id="cd01189">
    <property type="entry name" value="INT_ICEBs1_C_like"/>
    <property type="match status" value="1"/>
</dbReference>
<dbReference type="GO" id="GO:0003677">
    <property type="term" value="F:DNA binding"/>
    <property type="evidence" value="ECO:0007669"/>
    <property type="project" value="UniProtKB-KW"/>
</dbReference>
<feature type="domain" description="Tyr recombinase" evidence="5">
    <location>
        <begin position="174"/>
        <end position="344"/>
    </location>
</feature>
<name>A0A2S0L4R9_9FIRM</name>
<dbReference type="PANTHER" id="PTHR30629">
    <property type="entry name" value="PROPHAGE INTEGRASE"/>
    <property type="match status" value="1"/>
</dbReference>
<dbReference type="InterPro" id="IPR050808">
    <property type="entry name" value="Phage_Integrase"/>
</dbReference>
<keyword evidence="3" id="KW-0238">DNA-binding</keyword>
<dbReference type="GO" id="GO:0015074">
    <property type="term" value="P:DNA integration"/>
    <property type="evidence" value="ECO:0007669"/>
    <property type="project" value="UniProtKB-KW"/>
</dbReference>
<dbReference type="InterPro" id="IPR013762">
    <property type="entry name" value="Integrase-like_cat_sf"/>
</dbReference>
<dbReference type="KEGG" id="mdv:C5Q96_05280"/>
<sequence length="347" mass="40449">MRLPNGFGSVYKLSGKRRNPWCARKTIGWNDDFENKKSYPIYKFVGYYPTKKEAIEGLSRYNENPLEIQAFTLEELYNLWSSKHFEKVSKSNINGVKASWKLCESIKHMNINDIKLMHLQHIVDTSNKNTPTLKKFKIMFGLMYDYAVINELATKDKRDMIRYLDIGKSNPNGYDRTPFTDSEIKTLWDNSNDECVMIILILLYTGVRIGELLELRKEDVNLDESYFNVTKSKTESGIRQVPIADVIKPIINHWFGKNSDYLICNSKLNKFEYSNYYRIYWKSIMERFGMTHKPHDARHTLISRLANNQIDERIIKSIVGHAGNGVTESVYTHITLQSKLDAINTLN</sequence>
<dbReference type="Gene3D" id="1.10.150.130">
    <property type="match status" value="1"/>
</dbReference>
<comment type="similarity">
    <text evidence="1">Belongs to the 'phage' integrase family.</text>
</comment>
<keyword evidence="7" id="KW-1185">Reference proteome</keyword>
<proteinExistence type="inferred from homology"/>
<evidence type="ECO:0000256" key="2">
    <source>
        <dbReference type="ARBA" id="ARBA00022908"/>
    </source>
</evidence>
<dbReference type="PROSITE" id="PS51898">
    <property type="entry name" value="TYR_RECOMBINASE"/>
    <property type="match status" value="1"/>
</dbReference>
<dbReference type="OrthoDB" id="9801717at2"/>
<dbReference type="AlphaFoldDB" id="A0A2S0L4R9"/>
<gene>
    <name evidence="6" type="ORF">C5Q96_05280</name>
</gene>
<evidence type="ECO:0000313" key="7">
    <source>
        <dbReference type="Proteomes" id="UP000237883"/>
    </source>
</evidence>
<protein>
    <submittedName>
        <fullName evidence="6">Site-specific integrase</fullName>
    </submittedName>
</protein>
<dbReference type="InterPro" id="IPR002104">
    <property type="entry name" value="Integrase_catalytic"/>
</dbReference>
<keyword evidence="4" id="KW-0233">DNA recombination</keyword>
<accession>A0A2S0L4R9</accession>